<evidence type="ECO:0000259" key="7">
    <source>
        <dbReference type="PROSITE" id="PS00388"/>
    </source>
</evidence>
<keyword evidence="3 5" id="KW-0647">Proteasome</keyword>
<dbReference type="Pfam" id="PF10584">
    <property type="entry name" value="Proteasome_A_N"/>
    <property type="match status" value="1"/>
</dbReference>
<comment type="subunit">
    <text evidence="6">The 26S proteasome consists of a 20S proteasome core and two 19S regulatory subunits.</text>
</comment>
<dbReference type="InterPro" id="IPR001353">
    <property type="entry name" value="Proteasome_sua/b"/>
</dbReference>
<keyword evidence="4 6" id="KW-0539">Nucleus</keyword>
<keyword evidence="6" id="KW-0963">Cytoplasm</keyword>
<gene>
    <name evidence="8" type="ORF">CANCADRAFT_138320</name>
</gene>
<reference evidence="9" key="1">
    <citation type="submission" date="2016-02" db="EMBL/GenBank/DDBJ databases">
        <title>Comparative genomics of biotechnologically important yeasts.</title>
        <authorList>
            <consortium name="DOE Joint Genome Institute"/>
            <person name="Riley R."/>
            <person name="Haridas S."/>
            <person name="Wolfe K.H."/>
            <person name="Lopes M.R."/>
            <person name="Hittinger C.T."/>
            <person name="Goker M."/>
            <person name="Salamov A."/>
            <person name="Wisecaver J."/>
            <person name="Long T.M."/>
            <person name="Aerts A.L."/>
            <person name="Barry K."/>
            <person name="Choi C."/>
            <person name="Clum A."/>
            <person name="Coughlan A.Y."/>
            <person name="Deshpande S."/>
            <person name="Douglass A.P."/>
            <person name="Hanson S.J."/>
            <person name="Klenk H.-P."/>
            <person name="Labutti K."/>
            <person name="Lapidus A."/>
            <person name="Lindquist E."/>
            <person name="Lipzen A."/>
            <person name="Meier-Kolthoff J.P."/>
            <person name="Ohm R.A."/>
            <person name="Otillar R.P."/>
            <person name="Pangilinan J."/>
            <person name="Peng Y."/>
            <person name="Rokas A."/>
            <person name="Rosa C.A."/>
            <person name="Scheuner C."/>
            <person name="Sibirny A.A."/>
            <person name="Slot J.C."/>
            <person name="Stielow J.B."/>
            <person name="Sun H."/>
            <person name="Kurtzman C.P."/>
            <person name="Blackwell M."/>
            <person name="Jeffries T.W."/>
            <person name="Grigoriev I.V."/>
        </authorList>
    </citation>
    <scope>NUCLEOTIDE SEQUENCE [LARGE SCALE GENOMIC DNA]</scope>
    <source>
        <strain evidence="9">NRRL Y-17796</strain>
    </source>
</reference>
<dbReference type="InterPro" id="IPR050115">
    <property type="entry name" value="Proteasome_alpha"/>
</dbReference>
<comment type="function">
    <text evidence="2">The proteasome degrades poly-ubiquitinated proteins in the cytoplasm and in the nucleus. It is essential for the regulated turnover of proteins and for the removal of misfolded proteins. The proteasome is a multicatalytic proteinase complex that is characterized by its ability to cleave peptides with Arg, Phe, Tyr, Leu, and Glu adjacent to the leaving group at neutral or slightly basic pH. It has an ATP-dependent proteolytic activity.</text>
</comment>
<dbReference type="CDD" id="cd03752">
    <property type="entry name" value="proteasome_alpha_type_4"/>
    <property type="match status" value="1"/>
</dbReference>
<feature type="domain" description="Proteasome alpha-type subunits" evidence="7">
    <location>
        <begin position="6"/>
        <end position="28"/>
    </location>
</feature>
<dbReference type="NCBIfam" id="NF003075">
    <property type="entry name" value="PRK03996.1"/>
    <property type="match status" value="1"/>
</dbReference>
<dbReference type="PROSITE" id="PS00388">
    <property type="entry name" value="PROTEASOME_ALPHA_1"/>
    <property type="match status" value="1"/>
</dbReference>
<comment type="similarity">
    <text evidence="5 6">Belongs to the peptidase T1A family.</text>
</comment>
<dbReference type="GO" id="GO:0043161">
    <property type="term" value="P:proteasome-mediated ubiquitin-dependent protein catabolic process"/>
    <property type="evidence" value="ECO:0007669"/>
    <property type="project" value="EnsemblFungi"/>
</dbReference>
<evidence type="ECO:0000256" key="2">
    <source>
        <dbReference type="ARBA" id="ARBA00003542"/>
    </source>
</evidence>
<dbReference type="PROSITE" id="PS51475">
    <property type="entry name" value="PROTEASOME_ALPHA_2"/>
    <property type="match status" value="1"/>
</dbReference>
<evidence type="ECO:0000313" key="9">
    <source>
        <dbReference type="Proteomes" id="UP000095023"/>
    </source>
</evidence>
<dbReference type="InterPro" id="IPR000426">
    <property type="entry name" value="Proteasome_asu_N"/>
</dbReference>
<dbReference type="SUPFAM" id="SSF56235">
    <property type="entry name" value="N-terminal nucleophile aminohydrolases (Ntn hydrolases)"/>
    <property type="match status" value="1"/>
</dbReference>
<dbReference type="GO" id="GO:0034515">
    <property type="term" value="C:proteasome storage granule"/>
    <property type="evidence" value="ECO:0007669"/>
    <property type="project" value="EnsemblFungi"/>
</dbReference>
<dbReference type="GO" id="GO:0005634">
    <property type="term" value="C:nucleus"/>
    <property type="evidence" value="ECO:0007669"/>
    <property type="project" value="UniProtKB-SubCell"/>
</dbReference>
<evidence type="ECO:0000256" key="1">
    <source>
        <dbReference type="ARBA" id="ARBA00002000"/>
    </source>
</evidence>
<dbReference type="OrthoDB" id="431557at2759"/>
<dbReference type="InterPro" id="IPR029055">
    <property type="entry name" value="Ntn_hydrolases_N"/>
</dbReference>
<keyword evidence="9" id="KW-1185">Reference proteome</keyword>
<evidence type="ECO:0000313" key="8">
    <source>
        <dbReference type="EMBL" id="ODV89322.1"/>
    </source>
</evidence>
<dbReference type="FunFam" id="3.60.20.10:FF:000031">
    <property type="entry name" value="Proteasome subunit alpha type"/>
    <property type="match status" value="1"/>
</dbReference>
<dbReference type="Proteomes" id="UP000095023">
    <property type="component" value="Unassembled WGS sequence"/>
</dbReference>
<evidence type="ECO:0000256" key="4">
    <source>
        <dbReference type="ARBA" id="ARBA00023242"/>
    </source>
</evidence>
<dbReference type="AlphaFoldDB" id="A0A1E4TC32"/>
<protein>
    <recommendedName>
        <fullName evidence="6">Proteasome subunit alpha type</fullName>
    </recommendedName>
</protein>
<dbReference type="InterPro" id="IPR023332">
    <property type="entry name" value="Proteasome_alpha-type"/>
</dbReference>
<organism evidence="8 9">
    <name type="scientific">Tortispora caseinolytica NRRL Y-17796</name>
    <dbReference type="NCBI Taxonomy" id="767744"/>
    <lineage>
        <taxon>Eukaryota</taxon>
        <taxon>Fungi</taxon>
        <taxon>Dikarya</taxon>
        <taxon>Ascomycota</taxon>
        <taxon>Saccharomycotina</taxon>
        <taxon>Trigonopsidomycetes</taxon>
        <taxon>Trigonopsidales</taxon>
        <taxon>Trigonopsidaceae</taxon>
        <taxon>Tortispora</taxon>
    </lineage>
</organism>
<evidence type="ECO:0000256" key="6">
    <source>
        <dbReference type="RuleBase" id="RU000551"/>
    </source>
</evidence>
<dbReference type="PANTHER" id="PTHR11599">
    <property type="entry name" value="PROTEASOME SUBUNIT ALPHA/BETA"/>
    <property type="match status" value="1"/>
</dbReference>
<proteinExistence type="inferred from homology"/>
<dbReference type="Pfam" id="PF00227">
    <property type="entry name" value="Proteasome"/>
    <property type="match status" value="1"/>
</dbReference>
<name>A0A1E4TC32_9ASCO</name>
<sequence>MGSRRYDSRTTVFSPEGRLYQVEYALEAISHAGMSLGILANDGVVLAAERKVTSKLLEQQAEKIYRINDGTVCSVAGYQSDASILIDYLREQGQSYLRTYGTEMPVENLVRRVCDLKQGYTQHGGLRPFGVSLVYAGYDESRGFQLYQSNPSGNYGGWKATSVGSNNATAQTLLKQEYKDDLSLNDACNIAIKVLSKTLDATSLRSDRLEFATVRLKDDGSPVISIFSADEVESLLKANDLAAKPEEEDD</sequence>
<dbReference type="GO" id="GO:0019773">
    <property type="term" value="C:proteasome core complex, alpha-subunit complex"/>
    <property type="evidence" value="ECO:0007669"/>
    <property type="project" value="UniProtKB-UniRule"/>
</dbReference>
<evidence type="ECO:0000256" key="3">
    <source>
        <dbReference type="ARBA" id="ARBA00022942"/>
    </source>
</evidence>
<dbReference type="SMART" id="SM00948">
    <property type="entry name" value="Proteasome_A_N"/>
    <property type="match status" value="1"/>
</dbReference>
<dbReference type="EMBL" id="KV453843">
    <property type="protein sequence ID" value="ODV89322.1"/>
    <property type="molecule type" value="Genomic_DNA"/>
</dbReference>
<dbReference type="GO" id="GO:0010499">
    <property type="term" value="P:proteasomal ubiquitin-independent protein catabolic process"/>
    <property type="evidence" value="ECO:0007669"/>
    <property type="project" value="EnsemblFungi"/>
</dbReference>
<comment type="function">
    <text evidence="1">The proteasome is a multicatalytic proteinase complex which is characterized by its ability to cleave peptides with Arg, Phe, Tyr, Leu, and Glu adjacent to the leaving group at neutral or slightly basic pH. The proteasome has an ATP-dependent proteolytic activity.</text>
</comment>
<dbReference type="Gene3D" id="3.60.20.10">
    <property type="entry name" value="Glutamine Phosphoribosylpyrophosphate, subunit 1, domain 1"/>
    <property type="match status" value="1"/>
</dbReference>
<accession>A0A1E4TC32</accession>
<dbReference type="GO" id="GO:0080129">
    <property type="term" value="P:proteasome core complex assembly"/>
    <property type="evidence" value="ECO:0007669"/>
    <property type="project" value="EnsemblFungi"/>
</dbReference>
<evidence type="ECO:0000256" key="5">
    <source>
        <dbReference type="PROSITE-ProRule" id="PRU00808"/>
    </source>
</evidence>
<comment type="subcellular location">
    <subcellularLocation>
        <location evidence="6">Cytoplasm</location>
    </subcellularLocation>
    <subcellularLocation>
        <location evidence="6">Nucleus</location>
    </subcellularLocation>
</comment>